<dbReference type="Pfam" id="PF09365">
    <property type="entry name" value="DUF2461"/>
    <property type="match status" value="1"/>
</dbReference>
<dbReference type="Proteomes" id="UP000281245">
    <property type="component" value="Unassembled WGS sequence"/>
</dbReference>
<comment type="caution">
    <text evidence="2">The sequence shown here is derived from an EMBL/GenBank/DDBJ whole genome shotgun (WGS) entry which is preliminary data.</text>
</comment>
<organism evidence="2 3">
    <name type="scientific">Hortaea werneckii</name>
    <name type="common">Black yeast</name>
    <name type="synonym">Cladosporium werneckii</name>
    <dbReference type="NCBI Taxonomy" id="91943"/>
    <lineage>
        <taxon>Eukaryota</taxon>
        <taxon>Fungi</taxon>
        <taxon>Dikarya</taxon>
        <taxon>Ascomycota</taxon>
        <taxon>Pezizomycotina</taxon>
        <taxon>Dothideomycetes</taxon>
        <taxon>Dothideomycetidae</taxon>
        <taxon>Mycosphaerellales</taxon>
        <taxon>Teratosphaeriaceae</taxon>
        <taxon>Hortaea</taxon>
    </lineage>
</organism>
<evidence type="ECO:0000256" key="1">
    <source>
        <dbReference type="SAM" id="MobiDB-lite"/>
    </source>
</evidence>
<gene>
    <name evidence="2" type="ORF">D0869_05448</name>
</gene>
<feature type="compositionally biased region" description="Acidic residues" evidence="1">
    <location>
        <begin position="52"/>
        <end position="92"/>
    </location>
</feature>
<reference evidence="2 3" key="1">
    <citation type="journal article" date="2018" name="BMC Genomics">
        <title>Genomic evidence for intraspecific hybridization in a clonal and extremely halotolerant yeast.</title>
        <authorList>
            <person name="Gostincar C."/>
            <person name="Stajich J.E."/>
            <person name="Zupancic J."/>
            <person name="Zalar P."/>
            <person name="Gunde-Cimerman N."/>
        </authorList>
    </citation>
    <scope>NUCLEOTIDE SEQUENCE [LARGE SCALE GENOMIC DNA]</scope>
    <source>
        <strain evidence="2 3">EXF-6656</strain>
    </source>
</reference>
<proteinExistence type="predicted"/>
<protein>
    <recommendedName>
        <fullName evidence="4">DUF2461 domain-containing protein</fullName>
    </recommendedName>
</protein>
<dbReference type="PANTHER" id="PTHR36452">
    <property type="entry name" value="CHROMOSOME 12, WHOLE GENOME SHOTGUN SEQUENCE"/>
    <property type="match status" value="1"/>
</dbReference>
<feature type="region of interest" description="Disordered" evidence="1">
    <location>
        <begin position="389"/>
        <end position="415"/>
    </location>
</feature>
<accession>A0A3M6WYL1</accession>
<dbReference type="PANTHER" id="PTHR36452:SF1">
    <property type="entry name" value="DUF2461 DOMAIN-CONTAINING PROTEIN"/>
    <property type="match status" value="1"/>
</dbReference>
<feature type="region of interest" description="Disordered" evidence="1">
    <location>
        <begin position="1"/>
        <end position="128"/>
    </location>
</feature>
<dbReference type="NCBIfam" id="TIGR02453">
    <property type="entry name" value="TIGR02453 family protein"/>
    <property type="match status" value="1"/>
</dbReference>
<sequence>MARKSERLSTGTSKAASTHKRTVSNSASAGADAKRPKTRAAPIKSHYFTSKDEEDNEISNDSQSEGEDGSEFDEFESEEESPESDDADDYDQDSEKESKSRKGSTQGKRSQSSTAVKTKGTDVWRTGVKAGLGPGNEVVIKRPKARAAGSIPYSDESIHPNTFLFLQELKENNNREWLKMHDAVFRQAEKDWHSFVEKLTERLIEVDDTIPELPYKDVIFRIYRDVRFSPDPTPYKPHFSAAWSRTGRKGPYAHYYVQIAPNESFVGGGLWHPDAAPTATMRTDIDRHPEHIKKVLLDDGIRKSFLNGAPKNESKVVKEFVASNSENALKTKPKGYDADHVDIDLLRLRNYTMGKSMSEEELTGGNGLENVATLFMHLKPFITYINSVVMPDPGNSSEEEDEEEDSSDDEDEEDA</sequence>
<name>A0A3M6WYL1_HORWE</name>
<evidence type="ECO:0000313" key="3">
    <source>
        <dbReference type="Proteomes" id="UP000281245"/>
    </source>
</evidence>
<dbReference type="EMBL" id="QWIJ01000365">
    <property type="protein sequence ID" value="RMX83256.1"/>
    <property type="molecule type" value="Genomic_DNA"/>
</dbReference>
<evidence type="ECO:0008006" key="4">
    <source>
        <dbReference type="Google" id="ProtNLM"/>
    </source>
</evidence>
<dbReference type="VEuPathDB" id="FungiDB:BTJ68_10336"/>
<dbReference type="InterPro" id="IPR012808">
    <property type="entry name" value="CHP02453"/>
</dbReference>
<evidence type="ECO:0000313" key="2">
    <source>
        <dbReference type="EMBL" id="RMX83256.1"/>
    </source>
</evidence>
<feature type="compositionally biased region" description="Polar residues" evidence="1">
    <location>
        <begin position="103"/>
        <end position="116"/>
    </location>
</feature>
<feature type="compositionally biased region" description="Acidic residues" evidence="1">
    <location>
        <begin position="397"/>
        <end position="415"/>
    </location>
</feature>
<dbReference type="OrthoDB" id="2537769at2759"/>
<dbReference type="AlphaFoldDB" id="A0A3M6WYL1"/>